<keyword evidence="5" id="KW-0812">Transmembrane</keyword>
<feature type="domain" description="Protein kinase" evidence="6">
    <location>
        <begin position="1112"/>
        <end position="1372"/>
    </location>
</feature>
<keyword evidence="5" id="KW-1133">Transmembrane helix</keyword>
<feature type="region of interest" description="Disordered" evidence="4">
    <location>
        <begin position="1389"/>
        <end position="1514"/>
    </location>
</feature>
<comment type="catalytic activity">
    <reaction evidence="2">
        <text>L-tyrosyl-[protein] + ATP = O-phospho-L-tyrosyl-[protein] + ADP + H(+)</text>
        <dbReference type="Rhea" id="RHEA:10596"/>
        <dbReference type="Rhea" id="RHEA-COMP:10136"/>
        <dbReference type="Rhea" id="RHEA-COMP:20101"/>
        <dbReference type="ChEBI" id="CHEBI:15378"/>
        <dbReference type="ChEBI" id="CHEBI:30616"/>
        <dbReference type="ChEBI" id="CHEBI:46858"/>
        <dbReference type="ChEBI" id="CHEBI:61978"/>
        <dbReference type="ChEBI" id="CHEBI:456216"/>
        <dbReference type="EC" id="2.7.10.1"/>
    </reaction>
</comment>
<dbReference type="GO" id="GO:0043235">
    <property type="term" value="C:receptor complex"/>
    <property type="evidence" value="ECO:0007669"/>
    <property type="project" value="TreeGrafter"/>
</dbReference>
<accession>A0A7S1VCF6</accession>
<dbReference type="GO" id="GO:0007169">
    <property type="term" value="P:cell surface receptor protein tyrosine kinase signaling pathway"/>
    <property type="evidence" value="ECO:0007669"/>
    <property type="project" value="TreeGrafter"/>
</dbReference>
<dbReference type="GO" id="GO:0005524">
    <property type="term" value="F:ATP binding"/>
    <property type="evidence" value="ECO:0007669"/>
    <property type="project" value="UniProtKB-UniRule"/>
</dbReference>
<keyword evidence="5" id="KW-0472">Membrane</keyword>
<comment type="subcellular location">
    <subcellularLocation>
        <location evidence="1">Membrane</location>
        <topology evidence="1">Single-pass membrane protein</topology>
    </subcellularLocation>
</comment>
<dbReference type="PANTHER" id="PTHR24416:SF617">
    <property type="entry name" value="RET ONCOGENE, ISOFORM A"/>
    <property type="match status" value="1"/>
</dbReference>
<dbReference type="GO" id="GO:0004714">
    <property type="term" value="F:transmembrane receptor protein tyrosine kinase activity"/>
    <property type="evidence" value="ECO:0007669"/>
    <property type="project" value="UniProtKB-EC"/>
</dbReference>
<feature type="binding site" evidence="3">
    <location>
        <position position="1139"/>
    </location>
    <ligand>
        <name>ATP</name>
        <dbReference type="ChEBI" id="CHEBI:30616"/>
    </ligand>
</feature>
<dbReference type="InterPro" id="IPR000719">
    <property type="entry name" value="Prot_kinase_dom"/>
</dbReference>
<dbReference type="Pfam" id="PF07714">
    <property type="entry name" value="PK_Tyr_Ser-Thr"/>
    <property type="match status" value="1"/>
</dbReference>
<dbReference type="EMBL" id="HBGL01006878">
    <property type="protein sequence ID" value="CAD9295267.1"/>
    <property type="molecule type" value="Transcribed_RNA"/>
</dbReference>
<keyword evidence="3" id="KW-0067">ATP-binding</keyword>
<dbReference type="SUPFAM" id="SSF56112">
    <property type="entry name" value="Protein kinase-like (PK-like)"/>
    <property type="match status" value="1"/>
</dbReference>
<dbReference type="PANTHER" id="PTHR24416">
    <property type="entry name" value="TYROSINE-PROTEIN KINASE RECEPTOR"/>
    <property type="match status" value="1"/>
</dbReference>
<name>A0A7S1VCF6_9EUKA</name>
<evidence type="ECO:0000256" key="1">
    <source>
        <dbReference type="ARBA" id="ARBA00004167"/>
    </source>
</evidence>
<dbReference type="PROSITE" id="PS00107">
    <property type="entry name" value="PROTEIN_KINASE_ATP"/>
    <property type="match status" value="1"/>
</dbReference>
<keyword evidence="3" id="KW-0547">Nucleotide-binding</keyword>
<dbReference type="InterPro" id="IPR050122">
    <property type="entry name" value="RTK"/>
</dbReference>
<dbReference type="InterPro" id="IPR011009">
    <property type="entry name" value="Kinase-like_dom_sf"/>
</dbReference>
<gene>
    <name evidence="7" type="ORF">SSP0437_LOCUS5299</name>
</gene>
<feature type="compositionally biased region" description="Low complexity" evidence="4">
    <location>
        <begin position="1469"/>
        <end position="1482"/>
    </location>
</feature>
<proteinExistence type="predicted"/>
<reference evidence="7" key="1">
    <citation type="submission" date="2021-01" db="EMBL/GenBank/DDBJ databases">
        <authorList>
            <person name="Corre E."/>
            <person name="Pelletier E."/>
            <person name="Niang G."/>
            <person name="Scheremetjew M."/>
            <person name="Finn R."/>
            <person name="Kale V."/>
            <person name="Holt S."/>
            <person name="Cochrane G."/>
            <person name="Meng A."/>
            <person name="Brown T."/>
            <person name="Cohen L."/>
        </authorList>
    </citation>
    <scope>NUCLEOTIDE SEQUENCE</scope>
    <source>
        <strain evidence="7">ATCC 50979</strain>
    </source>
</reference>
<evidence type="ECO:0000259" key="6">
    <source>
        <dbReference type="PROSITE" id="PS50011"/>
    </source>
</evidence>
<dbReference type="GO" id="GO:0005886">
    <property type="term" value="C:plasma membrane"/>
    <property type="evidence" value="ECO:0007669"/>
    <property type="project" value="TreeGrafter"/>
</dbReference>
<evidence type="ECO:0000256" key="4">
    <source>
        <dbReference type="SAM" id="MobiDB-lite"/>
    </source>
</evidence>
<dbReference type="PROSITE" id="PS00109">
    <property type="entry name" value="PROTEIN_KINASE_TYR"/>
    <property type="match status" value="1"/>
</dbReference>
<protein>
    <recommendedName>
        <fullName evidence="6">Protein kinase domain-containing protein</fullName>
    </recommendedName>
</protein>
<feature type="compositionally biased region" description="Polar residues" evidence="4">
    <location>
        <begin position="1423"/>
        <end position="1443"/>
    </location>
</feature>
<organism evidence="7">
    <name type="scientific">Sexangularia sp. CB-2014</name>
    <dbReference type="NCBI Taxonomy" id="1486929"/>
    <lineage>
        <taxon>Eukaryota</taxon>
        <taxon>Amoebozoa</taxon>
        <taxon>Tubulinea</taxon>
        <taxon>Elardia</taxon>
        <taxon>Arcellinida</taxon>
        <taxon>Arcellinida incertae sedis</taxon>
        <taxon>Sexangularia</taxon>
    </lineage>
</organism>
<dbReference type="InterPro" id="IPR001245">
    <property type="entry name" value="Ser-Thr/Tyr_kinase_cat_dom"/>
</dbReference>
<dbReference type="PROSITE" id="PS50011">
    <property type="entry name" value="PROTEIN_KINASE_DOM"/>
    <property type="match status" value="1"/>
</dbReference>
<sequence>MLILFSAFILYSLAATNTDCTSATQIALDEIVSGDFGEVVDYPTTQVNYGQNFAENPQNAGPGLYYYLPVGSIPSEAYYVSVTTCVPGTSPSDGYQLSTMITVLDNTTADWSSFCGTSNVLTQRGQFLDSIYPYNYVDYECQFGSERSEGIFYYSFKDARDLVFLVQPRPASGGAPFSFQVQAWSSDVVWAESRNYTPAYFYKDRCATYSTDDGSCASELGCRVTDRSYNCIAKDLSPFVLCHELENANDCENTGGFGNYGYCEWDDGRCVYAPTVCDRQFYPGTPQYGCDEVETYSYVYLDSRDAQCFVDWRGGDWYSSSNQPFCSRSTGFNPELDATLTSSECGNLTCPSGEHCAYVTYGTQYKRRAVCVCDDVTRRSAPGTTPKFGCAEAPLRNRFGPGPVLGRFNGTFHSTMDTKCGVLDAGLGSTTSHGTVGCVSSCLAEEGQHPFSIEFLPDGGMVFSVQPESGSYYYEDKRTISSNDRTAQFFAPPYGLTFSATLASPVSVAQRDQFAQGEAITVRYNVVRNEVIGTYSTSRSTDIILTDDPCSTFKTSAECQVVRGCEYCEALSVCYNIGDNFDPSPTPFIRPEYYESVPCYSGGGRHTGVPSGEWWLSGVETKALCVSMQRDGDALRIGVGSLRDGFVTDLSNFSSFCPTVVANSELDLSTPSSTCTGGIAKDVRDSYYSYYSSNDYPPETFGPAVVDAPLSATSVAHVSCVEGSSCEIGVYPPESACTGCPCTELSDDPNCIDEQGAGVAFGEAGCFDARCPGDGSADSLCGEFVQPTANRVTTQLRFCDPVRATHIHSCNWISFSSTSASTARYPSLSVGFDCSSSPFATNCSEANQLNAYCSVEGLVIKRVGQYIPIVGTDKQYLRAHAKDTQYVSFESIPSFGKIVLYSQCVDEECARTKEPRSCLATDTVPKRLVGRPRDTEPSIVCPQGMAIGQVVSYKLEEHVWLFVPDEGLTNETQPEYLVYELNGTHYGMVVGIGNIDESASFILPNFGEDTVKEQLKDEGSPLTIIVAIVASILAVLLMIAVVQQCRAQQAQRAALLERSVNKSIGGTQEMNSMKTMESGRGGNTTANLGALINVDEEKSPLDPKYIIKPSDLQKDKKIGEGGYGYVYRGEWRDMEVAIKEVRGTDPEVVDMLMLEARAAIDLRPHENIVTLYGVCLEPFSIVTAFCSKGSLDDMLYGDNPVEFSDSETKRLLVGIASGISHLHHEGIIHRDLAARNILVNETGVPMVADFGMSRKDETAMEGTENQTKTTVGPIRWMAPEQLDAQLYSAYSDVWSFGVILYEVYAREVPWKKHSNMKAAQLVLNEHNLAEEQYRPKSVKPVVLKVMQACFAFESSRRPKMTWCVKKLNKDWDKEDGGDDFRRAVVQREEDGGIYAAPPTKKGLPKASAPARTTEGTYDAPSVARQSTSTSSRMSIARGKQTSAAKAETPYDAPPESDDKQTEEAGGLYEAPVAKAAPPAAAEEAGDTYDVPSISGGDTGPVEEDGGLYEAPVKQ</sequence>
<evidence type="ECO:0000256" key="2">
    <source>
        <dbReference type="ARBA" id="ARBA00051243"/>
    </source>
</evidence>
<dbReference type="InterPro" id="IPR020635">
    <property type="entry name" value="Tyr_kinase_cat_dom"/>
</dbReference>
<dbReference type="InterPro" id="IPR017441">
    <property type="entry name" value="Protein_kinase_ATP_BS"/>
</dbReference>
<evidence type="ECO:0000256" key="5">
    <source>
        <dbReference type="SAM" id="Phobius"/>
    </source>
</evidence>
<dbReference type="SMART" id="SM00219">
    <property type="entry name" value="TyrKc"/>
    <property type="match status" value="1"/>
</dbReference>
<feature type="transmembrane region" description="Helical" evidence="5">
    <location>
        <begin position="1022"/>
        <end position="1042"/>
    </location>
</feature>
<evidence type="ECO:0000313" key="7">
    <source>
        <dbReference type="EMBL" id="CAD9295267.1"/>
    </source>
</evidence>
<evidence type="ECO:0000256" key="3">
    <source>
        <dbReference type="PROSITE-ProRule" id="PRU10141"/>
    </source>
</evidence>
<dbReference type="PRINTS" id="PR00109">
    <property type="entry name" value="TYRKINASE"/>
</dbReference>
<dbReference type="InterPro" id="IPR008266">
    <property type="entry name" value="Tyr_kinase_AS"/>
</dbReference>
<dbReference type="Gene3D" id="1.10.510.10">
    <property type="entry name" value="Transferase(Phosphotransferase) domain 1"/>
    <property type="match status" value="1"/>
</dbReference>